<sequence>MTDVALRYSVGRTGACGEVRGAGPLQRLNACDSSRRLRRVRRSTAARTGTNKTEECEQDGTMTRTVSHRTAERSASTRTVTARVSR</sequence>
<organism evidence="2 3">
    <name type="scientific">Scophthalmus maximus</name>
    <name type="common">Turbot</name>
    <name type="synonym">Psetta maxima</name>
    <dbReference type="NCBI Taxonomy" id="52904"/>
    <lineage>
        <taxon>Eukaryota</taxon>
        <taxon>Metazoa</taxon>
        <taxon>Chordata</taxon>
        <taxon>Craniata</taxon>
        <taxon>Vertebrata</taxon>
        <taxon>Euteleostomi</taxon>
        <taxon>Actinopterygii</taxon>
        <taxon>Neopterygii</taxon>
        <taxon>Teleostei</taxon>
        <taxon>Neoteleostei</taxon>
        <taxon>Acanthomorphata</taxon>
        <taxon>Carangaria</taxon>
        <taxon>Pleuronectiformes</taxon>
        <taxon>Pleuronectoidei</taxon>
        <taxon>Scophthalmidae</taxon>
        <taxon>Scophthalmus</taxon>
    </lineage>
</organism>
<evidence type="ECO:0000313" key="2">
    <source>
        <dbReference type="EMBL" id="KAF0026496.1"/>
    </source>
</evidence>
<protein>
    <submittedName>
        <fullName evidence="2">Uncharacterized protein</fullName>
    </submittedName>
</protein>
<proteinExistence type="predicted"/>
<evidence type="ECO:0000313" key="3">
    <source>
        <dbReference type="Proteomes" id="UP000438429"/>
    </source>
</evidence>
<feature type="region of interest" description="Disordered" evidence="1">
    <location>
        <begin position="39"/>
        <end position="86"/>
    </location>
</feature>
<accession>A0A6A4RUT9</accession>
<dbReference type="Proteomes" id="UP000438429">
    <property type="component" value="Unassembled WGS sequence"/>
</dbReference>
<reference evidence="2 3" key="1">
    <citation type="submission" date="2019-06" db="EMBL/GenBank/DDBJ databases">
        <title>Draft genomes of female and male turbot (Scophthalmus maximus).</title>
        <authorList>
            <person name="Xu H."/>
            <person name="Xu X.-W."/>
            <person name="Shao C."/>
            <person name="Chen S."/>
        </authorList>
    </citation>
    <scope>NUCLEOTIDE SEQUENCE [LARGE SCALE GENOMIC DNA]</scope>
    <source>
        <strain evidence="2">Ysfricsl-2016a</strain>
        <tissue evidence="2">Blood</tissue>
    </source>
</reference>
<name>A0A6A4RUT9_SCOMX</name>
<feature type="compositionally biased region" description="Polar residues" evidence="1">
    <location>
        <begin position="73"/>
        <end position="86"/>
    </location>
</feature>
<dbReference type="EMBL" id="VEVO01000019">
    <property type="protein sequence ID" value="KAF0026496.1"/>
    <property type="molecule type" value="Genomic_DNA"/>
</dbReference>
<evidence type="ECO:0000256" key="1">
    <source>
        <dbReference type="SAM" id="MobiDB-lite"/>
    </source>
</evidence>
<gene>
    <name evidence="2" type="ORF">F2P81_021233</name>
</gene>
<comment type="caution">
    <text evidence="2">The sequence shown here is derived from an EMBL/GenBank/DDBJ whole genome shotgun (WGS) entry which is preliminary data.</text>
</comment>
<dbReference type="AlphaFoldDB" id="A0A6A4RUT9"/>